<dbReference type="GO" id="GO:0006950">
    <property type="term" value="P:response to stress"/>
    <property type="evidence" value="ECO:0007669"/>
    <property type="project" value="TreeGrafter"/>
</dbReference>
<dbReference type="RefSeq" id="WP_143988345.1">
    <property type="nucleotide sequence ID" value="NZ_CP041692.1"/>
</dbReference>
<dbReference type="InterPro" id="IPR000835">
    <property type="entry name" value="HTH_MarR-typ"/>
</dbReference>
<organism evidence="2 3">
    <name type="scientific">Microlunatus elymi</name>
    <dbReference type="NCBI Taxonomy" id="2596828"/>
    <lineage>
        <taxon>Bacteria</taxon>
        <taxon>Bacillati</taxon>
        <taxon>Actinomycetota</taxon>
        <taxon>Actinomycetes</taxon>
        <taxon>Propionibacteriales</taxon>
        <taxon>Propionibacteriaceae</taxon>
        <taxon>Microlunatus</taxon>
    </lineage>
</organism>
<dbReference type="Gene3D" id="1.10.10.10">
    <property type="entry name" value="Winged helix-like DNA-binding domain superfamily/Winged helix DNA-binding domain"/>
    <property type="match status" value="1"/>
</dbReference>
<dbReference type="PANTHER" id="PTHR33164:SF57">
    <property type="entry name" value="MARR-FAMILY TRANSCRIPTIONAL REGULATOR"/>
    <property type="match status" value="1"/>
</dbReference>
<dbReference type="InterPro" id="IPR036390">
    <property type="entry name" value="WH_DNA-bd_sf"/>
</dbReference>
<feature type="domain" description="HTH marR-type" evidence="1">
    <location>
        <begin position="1"/>
        <end position="112"/>
    </location>
</feature>
<proteinExistence type="predicted"/>
<evidence type="ECO:0000259" key="1">
    <source>
        <dbReference type="PROSITE" id="PS50995"/>
    </source>
</evidence>
<dbReference type="InterPro" id="IPR039422">
    <property type="entry name" value="MarR/SlyA-like"/>
</dbReference>
<dbReference type="EMBL" id="CP041692">
    <property type="protein sequence ID" value="QDP98406.1"/>
    <property type="molecule type" value="Genomic_DNA"/>
</dbReference>
<dbReference type="AlphaFoldDB" id="A0A516Q4P1"/>
<dbReference type="PRINTS" id="PR00598">
    <property type="entry name" value="HTHMARR"/>
</dbReference>
<dbReference type="SMART" id="SM00347">
    <property type="entry name" value="HTH_MARR"/>
    <property type="match status" value="1"/>
</dbReference>
<dbReference type="Proteomes" id="UP000319263">
    <property type="component" value="Chromosome"/>
</dbReference>
<dbReference type="InterPro" id="IPR036388">
    <property type="entry name" value="WH-like_DNA-bd_sf"/>
</dbReference>
<keyword evidence="3" id="KW-1185">Reference proteome</keyword>
<sequence>MDEVSEVTVPQMRLLFAVHDHGQASCTELAHALGLNGSSVTRLADKLTVSGHLVRTGAQDSRSKVVLELTQRGHEVIDAVLAWRSRELTRVLHHLDADALRSLTASLDLLHDGLRRRHHDLTGPVPL</sequence>
<dbReference type="Pfam" id="PF12802">
    <property type="entry name" value="MarR_2"/>
    <property type="match status" value="1"/>
</dbReference>
<dbReference type="PROSITE" id="PS50995">
    <property type="entry name" value="HTH_MARR_2"/>
    <property type="match status" value="1"/>
</dbReference>
<dbReference type="PANTHER" id="PTHR33164">
    <property type="entry name" value="TRANSCRIPTIONAL REGULATOR, MARR FAMILY"/>
    <property type="match status" value="1"/>
</dbReference>
<dbReference type="GO" id="GO:0003700">
    <property type="term" value="F:DNA-binding transcription factor activity"/>
    <property type="evidence" value="ECO:0007669"/>
    <property type="project" value="InterPro"/>
</dbReference>
<dbReference type="OrthoDB" id="162531at2"/>
<gene>
    <name evidence="2" type="ORF">FOE78_23100</name>
</gene>
<reference evidence="2 3" key="1">
    <citation type="submission" date="2019-07" db="EMBL/GenBank/DDBJ databases">
        <title>Microlunatus dokdonensis sp. nov. isolated from the rhizospheric soil of the wild plant Elymus tsukushiensis.</title>
        <authorList>
            <person name="Ghim S.-Y."/>
            <person name="Hwang Y.-J."/>
            <person name="Son J.-S."/>
            <person name="Shin J.-H."/>
        </authorList>
    </citation>
    <scope>NUCLEOTIDE SEQUENCE [LARGE SCALE GENOMIC DNA]</scope>
    <source>
        <strain evidence="2 3">KUDC0627</strain>
    </source>
</reference>
<accession>A0A516Q4P1</accession>
<dbReference type="SUPFAM" id="SSF46785">
    <property type="entry name" value="Winged helix' DNA-binding domain"/>
    <property type="match status" value="1"/>
</dbReference>
<protein>
    <submittedName>
        <fullName evidence="2">MarR family transcriptional regulator</fullName>
    </submittedName>
</protein>
<dbReference type="KEGG" id="mik:FOE78_23100"/>
<name>A0A516Q4P1_9ACTN</name>
<evidence type="ECO:0000313" key="2">
    <source>
        <dbReference type="EMBL" id="QDP98406.1"/>
    </source>
</evidence>
<evidence type="ECO:0000313" key="3">
    <source>
        <dbReference type="Proteomes" id="UP000319263"/>
    </source>
</evidence>